<reference evidence="5 6" key="1">
    <citation type="submission" date="2023-08" db="EMBL/GenBank/DDBJ databases">
        <title>Draft genome sequence of Thermococcus waiotapuensis WT1T, a thermophilic sulphur-dependent archaeon from order Thermococcales.</title>
        <authorList>
            <person name="Manners S.H."/>
            <person name="Carere C.R."/>
            <person name="Dhami M.K."/>
            <person name="Dobson R.C.J."/>
            <person name="Stott M.B."/>
        </authorList>
    </citation>
    <scope>NUCLEOTIDE SEQUENCE [LARGE SCALE GENOMIC DNA]</scope>
    <source>
        <strain evidence="5 6">WT1</strain>
    </source>
</reference>
<dbReference type="RefSeq" id="WP_315342359.1">
    <property type="nucleotide sequence ID" value="NZ_JAVDZE010000003.1"/>
</dbReference>
<evidence type="ECO:0000256" key="3">
    <source>
        <dbReference type="ARBA" id="ARBA00022840"/>
    </source>
</evidence>
<dbReference type="CDD" id="cd03230">
    <property type="entry name" value="ABC_DR_subfamily_A"/>
    <property type="match status" value="1"/>
</dbReference>
<dbReference type="Gene3D" id="3.40.50.300">
    <property type="entry name" value="P-loop containing nucleotide triphosphate hydrolases"/>
    <property type="match status" value="1"/>
</dbReference>
<dbReference type="GO" id="GO:0005524">
    <property type="term" value="F:ATP binding"/>
    <property type="evidence" value="ECO:0007669"/>
    <property type="project" value="UniProtKB-KW"/>
</dbReference>
<evidence type="ECO:0000256" key="1">
    <source>
        <dbReference type="ARBA" id="ARBA00022448"/>
    </source>
</evidence>
<dbReference type="PANTHER" id="PTHR42939">
    <property type="entry name" value="ABC TRANSPORTER ATP-BINDING PROTEIN ALBC-RELATED"/>
    <property type="match status" value="1"/>
</dbReference>
<evidence type="ECO:0000259" key="4">
    <source>
        <dbReference type="PROSITE" id="PS50893"/>
    </source>
</evidence>
<keyword evidence="3 5" id="KW-0067">ATP-binding</keyword>
<dbReference type="InterPro" id="IPR051782">
    <property type="entry name" value="ABC_Transporter_VariousFunc"/>
</dbReference>
<evidence type="ECO:0000313" key="6">
    <source>
        <dbReference type="Proteomes" id="UP001245683"/>
    </source>
</evidence>
<dbReference type="SUPFAM" id="SSF52540">
    <property type="entry name" value="P-loop containing nucleoside triphosphate hydrolases"/>
    <property type="match status" value="1"/>
</dbReference>
<keyword evidence="1" id="KW-0813">Transport</keyword>
<dbReference type="PANTHER" id="PTHR42939:SF1">
    <property type="entry name" value="ABC TRANSPORTER ATP-BINDING PROTEIN ALBC-RELATED"/>
    <property type="match status" value="1"/>
</dbReference>
<feature type="domain" description="ABC transporter" evidence="4">
    <location>
        <begin position="3"/>
        <end position="221"/>
    </location>
</feature>
<comment type="caution">
    <text evidence="5">The sequence shown here is derived from an EMBL/GenBank/DDBJ whole genome shotgun (WGS) entry which is preliminary data.</text>
</comment>
<dbReference type="EMBL" id="JAVDZE010000003">
    <property type="protein sequence ID" value="MDV3104245.1"/>
    <property type="molecule type" value="Genomic_DNA"/>
</dbReference>
<name>A0AAE4NVC1_9EURY</name>
<dbReference type="Proteomes" id="UP001245683">
    <property type="component" value="Unassembled WGS sequence"/>
</dbReference>
<dbReference type="Pfam" id="PF00005">
    <property type="entry name" value="ABC_tran"/>
    <property type="match status" value="1"/>
</dbReference>
<organism evidence="5 6">
    <name type="scientific">Thermococcus waiotapuensis</name>
    <dbReference type="NCBI Taxonomy" id="90909"/>
    <lineage>
        <taxon>Archaea</taxon>
        <taxon>Methanobacteriati</taxon>
        <taxon>Methanobacteriota</taxon>
        <taxon>Thermococci</taxon>
        <taxon>Thermococcales</taxon>
        <taxon>Thermococcaceae</taxon>
        <taxon>Thermococcus</taxon>
    </lineage>
</organism>
<dbReference type="InterPro" id="IPR003593">
    <property type="entry name" value="AAA+_ATPase"/>
</dbReference>
<gene>
    <name evidence="5" type="ORF">RBI02_06800</name>
</gene>
<dbReference type="GO" id="GO:0016887">
    <property type="term" value="F:ATP hydrolysis activity"/>
    <property type="evidence" value="ECO:0007669"/>
    <property type="project" value="InterPro"/>
</dbReference>
<evidence type="ECO:0000313" key="5">
    <source>
        <dbReference type="EMBL" id="MDV3104245.1"/>
    </source>
</evidence>
<dbReference type="AlphaFoldDB" id="A0AAE4NVC1"/>
<sequence>MLLECSNLSKSCDNVKALDGVSFALDKGISFILGPNGSGKTTFIKIMSNLIKPDSGDVRILGRPYLDLKPGEIGFAFEKTVFPRFVKVGDYLHAVGEIRGNDNSDEIISLFQLEKVREKRFSELSQGYKRRFLVASAFVGFPKVVFLDEPFSNVDITARKIMMEVFMELRHRVNVVIVSHVFTNVERIDSLVLLRSGRVIGNLRGDDLRGMNGFRASFDDGTVVINDVEKINELILGGKRLVSIEPVSLESWLMERF</sequence>
<accession>A0AAE4NVC1</accession>
<dbReference type="InterPro" id="IPR027417">
    <property type="entry name" value="P-loop_NTPase"/>
</dbReference>
<dbReference type="PROSITE" id="PS50893">
    <property type="entry name" value="ABC_TRANSPORTER_2"/>
    <property type="match status" value="1"/>
</dbReference>
<dbReference type="InterPro" id="IPR003439">
    <property type="entry name" value="ABC_transporter-like_ATP-bd"/>
</dbReference>
<keyword evidence="2" id="KW-0547">Nucleotide-binding</keyword>
<proteinExistence type="predicted"/>
<keyword evidence="6" id="KW-1185">Reference proteome</keyword>
<protein>
    <submittedName>
        <fullName evidence="5">ABC transporter ATP-binding protein</fullName>
    </submittedName>
</protein>
<evidence type="ECO:0000256" key="2">
    <source>
        <dbReference type="ARBA" id="ARBA00022741"/>
    </source>
</evidence>
<dbReference type="SMART" id="SM00382">
    <property type="entry name" value="AAA"/>
    <property type="match status" value="1"/>
</dbReference>